<dbReference type="CDD" id="cd00077">
    <property type="entry name" value="HDc"/>
    <property type="match status" value="1"/>
</dbReference>
<organism evidence="5 6">
    <name type="scientific">Candidatus Geothrix odensensis</name>
    <dbReference type="NCBI Taxonomy" id="2954440"/>
    <lineage>
        <taxon>Bacteria</taxon>
        <taxon>Pseudomonadati</taxon>
        <taxon>Acidobacteriota</taxon>
        <taxon>Holophagae</taxon>
        <taxon>Holophagales</taxon>
        <taxon>Holophagaceae</taxon>
        <taxon>Geothrix</taxon>
    </lineage>
</organism>
<dbReference type="GO" id="GO:0008728">
    <property type="term" value="F:GTP diphosphokinase activity"/>
    <property type="evidence" value="ECO:0007669"/>
    <property type="project" value="TreeGrafter"/>
</dbReference>
<dbReference type="Pfam" id="PF13328">
    <property type="entry name" value="HD_4"/>
    <property type="match status" value="1"/>
</dbReference>
<dbReference type="SUPFAM" id="SSF55021">
    <property type="entry name" value="ACT-like"/>
    <property type="match status" value="1"/>
</dbReference>
<dbReference type="InterPro" id="IPR004811">
    <property type="entry name" value="RelA/Spo_fam"/>
</dbReference>
<dbReference type="GO" id="GO:0008893">
    <property type="term" value="F:guanosine-3',5'-bis(diphosphate) 3'-diphosphatase activity"/>
    <property type="evidence" value="ECO:0007669"/>
    <property type="project" value="TreeGrafter"/>
</dbReference>
<dbReference type="Pfam" id="PF04607">
    <property type="entry name" value="RelA_SpoT"/>
    <property type="match status" value="1"/>
</dbReference>
<dbReference type="EMBL" id="JADKCH010000033">
    <property type="protein sequence ID" value="MBK8574030.1"/>
    <property type="molecule type" value="Genomic_DNA"/>
</dbReference>
<dbReference type="InterPro" id="IPR002912">
    <property type="entry name" value="ACT_dom"/>
</dbReference>
<reference evidence="5 6" key="1">
    <citation type="submission" date="2020-10" db="EMBL/GenBank/DDBJ databases">
        <title>Connecting structure to function with the recovery of over 1000 high-quality activated sludge metagenome-assembled genomes encoding full-length rRNA genes using long-read sequencing.</title>
        <authorList>
            <person name="Singleton C.M."/>
            <person name="Petriglieri F."/>
            <person name="Kristensen J.M."/>
            <person name="Kirkegaard R.H."/>
            <person name="Michaelsen T.Y."/>
            <person name="Andersen M.H."/>
            <person name="Karst S.M."/>
            <person name="Dueholm M.S."/>
            <person name="Nielsen P.H."/>
            <person name="Albertsen M."/>
        </authorList>
    </citation>
    <scope>NUCLEOTIDE SEQUENCE [LARGE SCALE GENOMIC DNA]</scope>
    <source>
        <strain evidence="5">OdNE_18-Q3-R46-58_MAXAC.008</strain>
    </source>
</reference>
<dbReference type="CDD" id="cd01668">
    <property type="entry name" value="TGS_RSH"/>
    <property type="match status" value="1"/>
</dbReference>
<comment type="caution">
    <text evidence="5">The sequence shown here is derived from an EMBL/GenBank/DDBJ whole genome shotgun (WGS) entry which is preliminary data.</text>
</comment>
<dbReference type="InterPro" id="IPR033655">
    <property type="entry name" value="TGS_RelA/SpoT"/>
</dbReference>
<comment type="similarity">
    <text evidence="1">Belongs to the relA/spoT family.</text>
</comment>
<dbReference type="InterPro" id="IPR003607">
    <property type="entry name" value="HD/PDEase_dom"/>
</dbReference>
<proteinExistence type="inferred from homology"/>
<dbReference type="SUPFAM" id="SSF109604">
    <property type="entry name" value="HD-domain/PDEase-like"/>
    <property type="match status" value="1"/>
</dbReference>
<dbReference type="Pfam" id="PF02824">
    <property type="entry name" value="TGS"/>
    <property type="match status" value="1"/>
</dbReference>
<feature type="domain" description="TGS" evidence="4">
    <location>
        <begin position="411"/>
        <end position="472"/>
    </location>
</feature>
<dbReference type="CDD" id="cd05399">
    <property type="entry name" value="NT_Rel-Spo_like"/>
    <property type="match status" value="1"/>
</dbReference>
<dbReference type="PANTHER" id="PTHR21262:SF36">
    <property type="entry name" value="BIFUNCTIONAL (P)PPGPP SYNTHASE_HYDROLASE SPOT"/>
    <property type="match status" value="1"/>
</dbReference>
<dbReference type="Gene3D" id="1.10.3210.10">
    <property type="entry name" value="Hypothetical protein af1432"/>
    <property type="match status" value="1"/>
</dbReference>
<dbReference type="InterPro" id="IPR012676">
    <property type="entry name" value="TGS-like"/>
</dbReference>
<dbReference type="InterPro" id="IPR043519">
    <property type="entry name" value="NT_sf"/>
</dbReference>
<feature type="domain" description="ACT" evidence="2">
    <location>
        <begin position="658"/>
        <end position="732"/>
    </location>
</feature>
<dbReference type="InterPro" id="IPR007685">
    <property type="entry name" value="RelA_SpoT"/>
</dbReference>
<dbReference type="Pfam" id="PF13291">
    <property type="entry name" value="ACT_4"/>
    <property type="match status" value="1"/>
</dbReference>
<dbReference type="FunFam" id="3.10.20.30:FF:000002">
    <property type="entry name" value="GTP pyrophosphokinase (RelA/SpoT)"/>
    <property type="match status" value="1"/>
</dbReference>
<gene>
    <name evidence="5" type="ORF">IPN91_15735</name>
</gene>
<dbReference type="SMART" id="SM00954">
    <property type="entry name" value="RelA_SpoT"/>
    <property type="match status" value="1"/>
</dbReference>
<dbReference type="SMART" id="SM00471">
    <property type="entry name" value="HDc"/>
    <property type="match status" value="1"/>
</dbReference>
<dbReference type="CDD" id="cd04876">
    <property type="entry name" value="ACT_RelA-SpoT"/>
    <property type="match status" value="1"/>
</dbReference>
<dbReference type="AlphaFoldDB" id="A0A936F5B9"/>
<dbReference type="PROSITE" id="PS51880">
    <property type="entry name" value="TGS"/>
    <property type="match status" value="1"/>
</dbReference>
<dbReference type="PROSITE" id="PS51671">
    <property type="entry name" value="ACT"/>
    <property type="match status" value="1"/>
</dbReference>
<dbReference type="Gene3D" id="3.30.70.260">
    <property type="match status" value="1"/>
</dbReference>
<dbReference type="PROSITE" id="PS51831">
    <property type="entry name" value="HD"/>
    <property type="match status" value="1"/>
</dbReference>
<dbReference type="SUPFAM" id="SSF81271">
    <property type="entry name" value="TGS-like"/>
    <property type="match status" value="1"/>
</dbReference>
<dbReference type="FunFam" id="1.10.3210.10:FF:000001">
    <property type="entry name" value="GTP pyrophosphokinase RelA"/>
    <property type="match status" value="1"/>
</dbReference>
<sequence length="739" mass="82629">MSGKAPEPVLREGEGSACGDEACLTLEGAFERVKASFLQHHPNGDVALLYRAFTVGRDMHATQIRKSGEPYFFHPLAVAQSLADWRLDAVSVACGMLHDVVEDTLMTQAQVKAQFGEEISEIVDGLTKMSKLAFTDRHLLNAENVRKLLVAMGKDVRVLLVKLADRLHNMKTLGVMEEEKRRRISRETLELYAPLANRLGMGLVRLELEDLAFRQLEPEQYAELLRAVEGRRAKQSGTIQEIHGSMQAILRQQGIAAQVNGRIKHLYGIWKKMGAQAKGFDDIHDWLAYRIICPDRASCYTALGLVHGLYKPVPGKFKDYISLPKENGYQSIHTSVLMNSGDIFEVQIRTEEMHLHAEAGIASHWTYKDGRIANRSEINQVSFLRRMVELHQDAQDSRDLVANLRGELTFNRIQVFTPKGDLRSLVENSTPVDFAYAIHTQVGHRCVGAKVNGRIVPLKHTLQNGDRVEILTRPDHKPSRDWLGFVKSAGAKSRIQAFIREEERAHAITLGKERLEREARAMGVRLDDPESQAKLEARLAELKLASWDAVYASLGFGRITVHKLIEPLVPEPERAKPKENTSNLLDSVVVGDTTGILYTLAACCKPIWGDEVVGYITRSRGTAIHKADCAQLNTGTLHPERRVNVAWGKHGTELYDTEITLTTEDRPGMVAAISEGIQRMGINVQRFHGSATEEGAGLFHIALRVRDRSHLVELMSGLRRIRGVYTVERVKGSVFGKVK</sequence>
<evidence type="ECO:0000313" key="6">
    <source>
        <dbReference type="Proteomes" id="UP000709959"/>
    </source>
</evidence>
<protein>
    <submittedName>
        <fullName evidence="5">Bifunctional (P)ppGpp synthetase/guanosine-3',5'-bis(Diphosphate) 3'-pyrophosphohydrolase</fullName>
    </submittedName>
</protein>
<dbReference type="InterPro" id="IPR012675">
    <property type="entry name" value="Beta-grasp_dom_sf"/>
</dbReference>
<evidence type="ECO:0000259" key="4">
    <source>
        <dbReference type="PROSITE" id="PS51880"/>
    </source>
</evidence>
<feature type="domain" description="HD" evidence="3">
    <location>
        <begin position="71"/>
        <end position="170"/>
    </location>
</feature>
<dbReference type="NCBIfam" id="TIGR00691">
    <property type="entry name" value="spoT_relA"/>
    <property type="match status" value="1"/>
</dbReference>
<dbReference type="Gene3D" id="3.10.20.30">
    <property type="match status" value="1"/>
</dbReference>
<name>A0A936F5B9_9BACT</name>
<dbReference type="GO" id="GO:0005886">
    <property type="term" value="C:plasma membrane"/>
    <property type="evidence" value="ECO:0007669"/>
    <property type="project" value="TreeGrafter"/>
</dbReference>
<dbReference type="GO" id="GO:0042594">
    <property type="term" value="P:response to starvation"/>
    <property type="evidence" value="ECO:0007669"/>
    <property type="project" value="TreeGrafter"/>
</dbReference>
<comment type="function">
    <text evidence="1">In eubacteria ppGpp (guanosine 3'-diphosphate 5'-diphosphate) is a mediator of the stringent response that coordinates a variety of cellular activities in response to changes in nutritional abundance.</text>
</comment>
<evidence type="ECO:0000259" key="2">
    <source>
        <dbReference type="PROSITE" id="PS51671"/>
    </source>
</evidence>
<dbReference type="InterPro" id="IPR004095">
    <property type="entry name" value="TGS"/>
</dbReference>
<dbReference type="SUPFAM" id="SSF81301">
    <property type="entry name" value="Nucleotidyltransferase"/>
    <property type="match status" value="1"/>
</dbReference>
<evidence type="ECO:0000259" key="3">
    <source>
        <dbReference type="PROSITE" id="PS51831"/>
    </source>
</evidence>
<evidence type="ECO:0000313" key="5">
    <source>
        <dbReference type="EMBL" id="MBK8574030.1"/>
    </source>
</evidence>
<dbReference type="GO" id="GO:0015969">
    <property type="term" value="P:guanosine tetraphosphate metabolic process"/>
    <property type="evidence" value="ECO:0007669"/>
    <property type="project" value="InterPro"/>
</dbReference>
<accession>A0A936F5B9</accession>
<dbReference type="GO" id="GO:0015949">
    <property type="term" value="P:nucleobase-containing small molecule interconversion"/>
    <property type="evidence" value="ECO:0007669"/>
    <property type="project" value="UniProtKB-ARBA"/>
</dbReference>
<evidence type="ECO:0000256" key="1">
    <source>
        <dbReference type="RuleBase" id="RU003847"/>
    </source>
</evidence>
<dbReference type="Gene3D" id="3.30.460.10">
    <property type="entry name" value="Beta Polymerase, domain 2"/>
    <property type="match status" value="1"/>
</dbReference>
<dbReference type="PANTHER" id="PTHR21262">
    <property type="entry name" value="GUANOSINE-3',5'-BIS DIPHOSPHATE 3'-PYROPHOSPHOHYDROLASE"/>
    <property type="match status" value="1"/>
</dbReference>
<dbReference type="InterPro" id="IPR045865">
    <property type="entry name" value="ACT-like_dom_sf"/>
</dbReference>
<dbReference type="Proteomes" id="UP000709959">
    <property type="component" value="Unassembled WGS sequence"/>
</dbReference>
<dbReference type="InterPro" id="IPR006674">
    <property type="entry name" value="HD_domain"/>
</dbReference>
<dbReference type="FunFam" id="3.30.460.10:FF:000001">
    <property type="entry name" value="GTP pyrophosphokinase RelA"/>
    <property type="match status" value="1"/>
</dbReference>